<keyword evidence="3" id="KW-1185">Reference proteome</keyword>
<keyword evidence="1" id="KW-1133">Transmembrane helix</keyword>
<accession>A0A2S7WIT1</accession>
<proteinExistence type="predicted"/>
<organism evidence="2 3">
    <name type="scientific">Polaribacter glomeratus</name>
    <dbReference type="NCBI Taxonomy" id="102"/>
    <lineage>
        <taxon>Bacteria</taxon>
        <taxon>Pseudomonadati</taxon>
        <taxon>Bacteroidota</taxon>
        <taxon>Flavobacteriia</taxon>
        <taxon>Flavobacteriales</taxon>
        <taxon>Flavobacteriaceae</taxon>
    </lineage>
</organism>
<dbReference type="EMBL" id="MSCM01000002">
    <property type="protein sequence ID" value="PQJ77519.1"/>
    <property type="molecule type" value="Genomic_DNA"/>
</dbReference>
<dbReference type="AlphaFoldDB" id="A0A2S7WIT1"/>
<dbReference type="Proteomes" id="UP000239068">
    <property type="component" value="Unassembled WGS sequence"/>
</dbReference>
<keyword evidence="1" id="KW-0812">Transmembrane</keyword>
<evidence type="ECO:0000313" key="3">
    <source>
        <dbReference type="Proteomes" id="UP000239068"/>
    </source>
</evidence>
<evidence type="ECO:0000313" key="2">
    <source>
        <dbReference type="EMBL" id="PQJ77519.1"/>
    </source>
</evidence>
<reference evidence="2 3" key="1">
    <citation type="submission" date="2016-12" db="EMBL/GenBank/DDBJ databases">
        <title>Trade-off between light-utilization and light-protection in marine flavobacteria.</title>
        <authorList>
            <person name="Kumagai Y."/>
            <person name="Yoshizawa S."/>
            <person name="Kogure K."/>
            <person name="Iwasaki W."/>
        </authorList>
    </citation>
    <scope>NUCLEOTIDE SEQUENCE [LARGE SCALE GENOMIC DNA]</scope>
    <source>
        <strain evidence="2 3">ATCC 43844</strain>
    </source>
</reference>
<gene>
    <name evidence="2" type="ORF">BTO16_17015</name>
</gene>
<protein>
    <submittedName>
        <fullName evidence="2">Uncharacterized protein</fullName>
    </submittedName>
</protein>
<keyword evidence="1" id="KW-0472">Membrane</keyword>
<feature type="transmembrane region" description="Helical" evidence="1">
    <location>
        <begin position="62"/>
        <end position="84"/>
    </location>
</feature>
<name>A0A2S7WIT1_9FLAO</name>
<comment type="caution">
    <text evidence="2">The sequence shown here is derived from an EMBL/GenBank/DDBJ whole genome shotgun (WGS) entry which is preliminary data.</text>
</comment>
<sequence length="88" mass="10440">MDKIKTNIKSSFSKLVKRYFFQQSYFTKKNLSKNLSLSNQKEFMSLNSVYYRVFKNTSKYQFANVYAFLVTSLFFSNALLMNLLNEKA</sequence>
<evidence type="ECO:0000256" key="1">
    <source>
        <dbReference type="SAM" id="Phobius"/>
    </source>
</evidence>